<evidence type="ECO:0000313" key="1">
    <source>
        <dbReference type="EMBL" id="MBL0685303.1"/>
    </source>
</evidence>
<accession>A0A937DC60</accession>
<organism evidence="1 2">
    <name type="scientific">Aquimarina mytili</name>
    <dbReference type="NCBI Taxonomy" id="874423"/>
    <lineage>
        <taxon>Bacteria</taxon>
        <taxon>Pseudomonadati</taxon>
        <taxon>Bacteroidota</taxon>
        <taxon>Flavobacteriia</taxon>
        <taxon>Flavobacteriales</taxon>
        <taxon>Flavobacteriaceae</taxon>
        <taxon>Aquimarina</taxon>
    </lineage>
</organism>
<dbReference type="AlphaFoldDB" id="A0A937DC60"/>
<gene>
    <name evidence="1" type="ORF">JJQ60_17350</name>
</gene>
<sequence length="92" mass="10351">MILGTLTLHQKRGVFYKEIHIACADQFSNIENNELNGDVALSDQKAHESFRVNPVDESGNTDYITATFEDDGKANYPYEITVWVLIESQSSP</sequence>
<proteinExistence type="predicted"/>
<evidence type="ECO:0000313" key="2">
    <source>
        <dbReference type="Proteomes" id="UP000651057"/>
    </source>
</evidence>
<keyword evidence="2" id="KW-1185">Reference proteome</keyword>
<protein>
    <submittedName>
        <fullName evidence="1">Uncharacterized protein</fullName>
    </submittedName>
</protein>
<dbReference type="EMBL" id="JAERQJ010000008">
    <property type="protein sequence ID" value="MBL0685303.1"/>
    <property type="molecule type" value="Genomic_DNA"/>
</dbReference>
<comment type="caution">
    <text evidence="1">The sequence shown here is derived from an EMBL/GenBank/DDBJ whole genome shotgun (WGS) entry which is preliminary data.</text>
</comment>
<dbReference type="RefSeq" id="WP_201923286.1">
    <property type="nucleotide sequence ID" value="NZ_BAABAX010000002.1"/>
</dbReference>
<name>A0A937DC60_9FLAO</name>
<reference evidence="1" key="1">
    <citation type="submission" date="2021-01" db="EMBL/GenBank/DDBJ databases">
        <authorList>
            <person name="Zhong Y.L."/>
        </authorList>
    </citation>
    <scope>NUCLEOTIDE SEQUENCE</scope>
    <source>
        <strain evidence="1">KCTC 23302</strain>
    </source>
</reference>
<dbReference type="Proteomes" id="UP000651057">
    <property type="component" value="Unassembled WGS sequence"/>
</dbReference>